<keyword evidence="2" id="KW-1185">Reference proteome</keyword>
<accession>A0A5C8UIY7</accession>
<evidence type="ECO:0000313" key="1">
    <source>
        <dbReference type="EMBL" id="TXN28137.1"/>
    </source>
</evidence>
<dbReference type="Proteomes" id="UP000321379">
    <property type="component" value="Unassembled WGS sequence"/>
</dbReference>
<proteinExistence type="predicted"/>
<protein>
    <submittedName>
        <fullName evidence="1">Uncharacterized protein</fullName>
    </submittedName>
</protein>
<organism evidence="1 2">
    <name type="scientific">Lacisediminihabitans profunda</name>
    <dbReference type="NCBI Taxonomy" id="2594790"/>
    <lineage>
        <taxon>Bacteria</taxon>
        <taxon>Bacillati</taxon>
        <taxon>Actinomycetota</taxon>
        <taxon>Actinomycetes</taxon>
        <taxon>Micrococcales</taxon>
        <taxon>Microbacteriaceae</taxon>
        <taxon>Lacisediminihabitans</taxon>
    </lineage>
</organism>
<evidence type="ECO:0000313" key="2">
    <source>
        <dbReference type="Proteomes" id="UP000321379"/>
    </source>
</evidence>
<dbReference type="AlphaFoldDB" id="A0A5C8UIY7"/>
<sequence length="119" mass="13277">MTTRVQNLPWQTPQSTLVDHANHVLTNTFREERVRGGFPGELDSPVTERHIDYVAVSVDGIDVPGMRIDTDPHVFAVGAALGDRILTAVVARDHLQFVTLAFVTRSGRGSRRPRYRASR</sequence>
<name>A0A5C8UIY7_9MICO</name>
<reference evidence="1 2" key="1">
    <citation type="submission" date="2019-08" db="EMBL/GenBank/DDBJ databases">
        <title>Bacterial whole genome sequence for Glaciihabitans sp. CHu50b-6-2.</title>
        <authorList>
            <person name="Jin L."/>
        </authorList>
    </citation>
    <scope>NUCLEOTIDE SEQUENCE [LARGE SCALE GENOMIC DNA]</scope>
    <source>
        <strain evidence="1 2">CHu50b-6-2</strain>
    </source>
</reference>
<comment type="caution">
    <text evidence="1">The sequence shown here is derived from an EMBL/GenBank/DDBJ whole genome shotgun (WGS) entry which is preliminary data.</text>
</comment>
<dbReference type="EMBL" id="VRMG01000016">
    <property type="protein sequence ID" value="TXN28137.1"/>
    <property type="molecule type" value="Genomic_DNA"/>
</dbReference>
<dbReference type="RefSeq" id="WP_147785178.1">
    <property type="nucleotide sequence ID" value="NZ_VRMG01000016.1"/>
</dbReference>
<gene>
    <name evidence="1" type="ORF">FVP33_18520</name>
</gene>